<dbReference type="GO" id="GO:0030001">
    <property type="term" value="P:metal ion transport"/>
    <property type="evidence" value="ECO:0007669"/>
    <property type="project" value="InterPro"/>
</dbReference>
<sequence length="301" mass="32379">MRLLITALVLLALSLAPEARAAIPQRIVATTFPVYQLVRNVARNVPDREVMLMLPAQAGCPHDYALTPQDVNKAASADILVVNGQGLETFLGSLSGLTKKHMRLIDASRDIPDLIVYADAKKDEHGHGGTNPHLFASPRMAAAMTLSIGRQLAKADPANADAYRANAEAYARRLDALADDFAALGKTLKNTRIVTQHGVFDYLARDMGLSVVGVVQAHDTQAPSAADMMRLIKGIREQKAGAIFTEPQYPDKIGATLSRETGVPTATLDPVATGPLSAPLDYYETVMRENLRTLEATLGTE</sequence>
<name>A0A9D1U9M2_9BACT</name>
<accession>A0A9D1U9M2</accession>
<dbReference type="GO" id="GO:0046872">
    <property type="term" value="F:metal ion binding"/>
    <property type="evidence" value="ECO:0007669"/>
    <property type="project" value="InterPro"/>
</dbReference>
<reference evidence="5" key="2">
    <citation type="submission" date="2021-04" db="EMBL/GenBank/DDBJ databases">
        <authorList>
            <person name="Gilroy R."/>
        </authorList>
    </citation>
    <scope>NUCLEOTIDE SEQUENCE</scope>
    <source>
        <strain evidence="5">ChiSxjej5B17-1746</strain>
    </source>
</reference>
<dbReference type="PANTHER" id="PTHR42953">
    <property type="entry name" value="HIGH-AFFINITY ZINC UPTAKE SYSTEM PROTEIN ZNUA-RELATED"/>
    <property type="match status" value="1"/>
</dbReference>
<dbReference type="InterPro" id="IPR050492">
    <property type="entry name" value="Bact_metal-bind_prot9"/>
</dbReference>
<comment type="caution">
    <text evidence="5">The sequence shown here is derived from an EMBL/GenBank/DDBJ whole genome shotgun (WGS) entry which is preliminary data.</text>
</comment>
<dbReference type="Gene3D" id="3.40.50.1980">
    <property type="entry name" value="Nitrogenase molybdenum iron protein domain"/>
    <property type="match status" value="2"/>
</dbReference>
<dbReference type="Pfam" id="PF01297">
    <property type="entry name" value="ZnuA"/>
    <property type="match status" value="1"/>
</dbReference>
<protein>
    <submittedName>
        <fullName evidence="5">Metal ABC transporter substrate-binding protein</fullName>
    </submittedName>
</protein>
<evidence type="ECO:0000256" key="4">
    <source>
        <dbReference type="SAM" id="SignalP"/>
    </source>
</evidence>
<organism evidence="5 6">
    <name type="scientific">Candidatus Bilophila faecipullorum</name>
    <dbReference type="NCBI Taxonomy" id="2838482"/>
    <lineage>
        <taxon>Bacteria</taxon>
        <taxon>Pseudomonadati</taxon>
        <taxon>Thermodesulfobacteriota</taxon>
        <taxon>Desulfovibrionia</taxon>
        <taxon>Desulfovibrionales</taxon>
        <taxon>Desulfovibrionaceae</taxon>
        <taxon>Bilophila</taxon>
    </lineage>
</organism>
<proteinExistence type="inferred from homology"/>
<gene>
    <name evidence="5" type="ORF">H9874_10900</name>
</gene>
<dbReference type="Proteomes" id="UP000824264">
    <property type="component" value="Unassembled WGS sequence"/>
</dbReference>
<dbReference type="InterPro" id="IPR006127">
    <property type="entry name" value="ZnuA-like"/>
</dbReference>
<keyword evidence="3 4" id="KW-0732">Signal</keyword>
<evidence type="ECO:0000313" key="5">
    <source>
        <dbReference type="EMBL" id="HIW79632.1"/>
    </source>
</evidence>
<feature type="chain" id="PRO_5038758483" evidence="4">
    <location>
        <begin position="22"/>
        <end position="301"/>
    </location>
</feature>
<dbReference type="AlphaFoldDB" id="A0A9D1U9M2"/>
<keyword evidence="2" id="KW-0813">Transport</keyword>
<dbReference type="SUPFAM" id="SSF53807">
    <property type="entry name" value="Helical backbone' metal receptor"/>
    <property type="match status" value="1"/>
</dbReference>
<evidence type="ECO:0000256" key="3">
    <source>
        <dbReference type="ARBA" id="ARBA00022729"/>
    </source>
</evidence>
<dbReference type="PANTHER" id="PTHR42953:SF3">
    <property type="entry name" value="HIGH-AFFINITY ZINC UPTAKE SYSTEM PROTEIN ZNUA"/>
    <property type="match status" value="1"/>
</dbReference>
<evidence type="ECO:0000313" key="6">
    <source>
        <dbReference type="Proteomes" id="UP000824264"/>
    </source>
</evidence>
<comment type="similarity">
    <text evidence="1">Belongs to the bacterial solute-binding protein 9 family.</text>
</comment>
<evidence type="ECO:0000256" key="2">
    <source>
        <dbReference type="ARBA" id="ARBA00022448"/>
    </source>
</evidence>
<evidence type="ECO:0000256" key="1">
    <source>
        <dbReference type="ARBA" id="ARBA00011028"/>
    </source>
</evidence>
<feature type="signal peptide" evidence="4">
    <location>
        <begin position="1"/>
        <end position="21"/>
    </location>
</feature>
<reference evidence="5" key="1">
    <citation type="journal article" date="2021" name="PeerJ">
        <title>Extensive microbial diversity within the chicken gut microbiome revealed by metagenomics and culture.</title>
        <authorList>
            <person name="Gilroy R."/>
            <person name="Ravi A."/>
            <person name="Getino M."/>
            <person name="Pursley I."/>
            <person name="Horton D.L."/>
            <person name="Alikhan N.F."/>
            <person name="Baker D."/>
            <person name="Gharbi K."/>
            <person name="Hall N."/>
            <person name="Watson M."/>
            <person name="Adriaenssens E.M."/>
            <person name="Foster-Nyarko E."/>
            <person name="Jarju S."/>
            <person name="Secka A."/>
            <person name="Antonio M."/>
            <person name="Oren A."/>
            <person name="Chaudhuri R.R."/>
            <person name="La Ragione R."/>
            <person name="Hildebrand F."/>
            <person name="Pallen M.J."/>
        </authorList>
    </citation>
    <scope>NUCLEOTIDE SEQUENCE</scope>
    <source>
        <strain evidence="5">ChiSxjej5B17-1746</strain>
    </source>
</reference>
<dbReference type="EMBL" id="DXGI01000405">
    <property type="protein sequence ID" value="HIW79632.1"/>
    <property type="molecule type" value="Genomic_DNA"/>
</dbReference>